<dbReference type="GO" id="GO:0032264">
    <property type="term" value="P:IMP salvage"/>
    <property type="evidence" value="ECO:0007669"/>
    <property type="project" value="UniProtKB-UniPathway"/>
</dbReference>
<keyword evidence="16" id="KW-1185">Reference proteome</keyword>
<dbReference type="GO" id="GO:0032263">
    <property type="term" value="P:GMP salvage"/>
    <property type="evidence" value="ECO:0007669"/>
    <property type="project" value="TreeGrafter"/>
</dbReference>
<proteinExistence type="inferred from homology"/>
<accession>D7FQD8</accession>
<comment type="pathway">
    <text evidence="3 13">Purine metabolism; IMP biosynthesis via salvage pathway; IMP from hypoxanthine: step 1/1.</text>
</comment>
<dbReference type="GO" id="GO:0004422">
    <property type="term" value="F:hypoxanthine phosphoribosyltransferase activity"/>
    <property type="evidence" value="ECO:0007669"/>
    <property type="project" value="InterPro"/>
</dbReference>
<dbReference type="InParanoid" id="D7FQD8"/>
<keyword evidence="7 13" id="KW-0328">Glycosyltransferase</keyword>
<comment type="similarity">
    <text evidence="4 13">Belongs to the purine/pyrimidine phosphoribosyltransferase family.</text>
</comment>
<evidence type="ECO:0000256" key="6">
    <source>
        <dbReference type="ARBA" id="ARBA00022490"/>
    </source>
</evidence>
<reference evidence="15 16" key="1">
    <citation type="journal article" date="2010" name="Nature">
        <title>The Ectocarpus genome and the independent evolution of multicellularity in brown algae.</title>
        <authorList>
            <person name="Cock J.M."/>
            <person name="Sterck L."/>
            <person name="Rouze P."/>
            <person name="Scornet D."/>
            <person name="Allen A.E."/>
            <person name="Amoutzias G."/>
            <person name="Anthouard V."/>
            <person name="Artiguenave F."/>
            <person name="Aury J.M."/>
            <person name="Badger J.H."/>
            <person name="Beszteri B."/>
            <person name="Billiau K."/>
            <person name="Bonnet E."/>
            <person name="Bothwell J.H."/>
            <person name="Bowler C."/>
            <person name="Boyen C."/>
            <person name="Brownlee C."/>
            <person name="Carrano C.J."/>
            <person name="Charrier B."/>
            <person name="Cho G.Y."/>
            <person name="Coelho S.M."/>
            <person name="Collen J."/>
            <person name="Corre E."/>
            <person name="Da Silva C."/>
            <person name="Delage L."/>
            <person name="Delaroque N."/>
            <person name="Dittami S.M."/>
            <person name="Doulbeau S."/>
            <person name="Elias M."/>
            <person name="Farnham G."/>
            <person name="Gachon C.M."/>
            <person name="Gschloessl B."/>
            <person name="Heesch S."/>
            <person name="Jabbari K."/>
            <person name="Jubin C."/>
            <person name="Kawai H."/>
            <person name="Kimura K."/>
            <person name="Kloareg B."/>
            <person name="Kupper F.C."/>
            <person name="Lang D."/>
            <person name="Le Bail A."/>
            <person name="Leblanc C."/>
            <person name="Lerouge P."/>
            <person name="Lohr M."/>
            <person name="Lopez P.J."/>
            <person name="Martens C."/>
            <person name="Maumus F."/>
            <person name="Michel G."/>
            <person name="Miranda-Saavedra D."/>
            <person name="Morales J."/>
            <person name="Moreau H."/>
            <person name="Motomura T."/>
            <person name="Nagasato C."/>
            <person name="Napoli C.A."/>
            <person name="Nelson D.R."/>
            <person name="Nyvall-Collen P."/>
            <person name="Peters A.F."/>
            <person name="Pommier C."/>
            <person name="Potin P."/>
            <person name="Poulain J."/>
            <person name="Quesneville H."/>
            <person name="Read B."/>
            <person name="Rensing S.A."/>
            <person name="Ritter A."/>
            <person name="Rousvoal S."/>
            <person name="Samanta M."/>
            <person name="Samson G."/>
            <person name="Schroeder D.C."/>
            <person name="Segurens B."/>
            <person name="Strittmatter M."/>
            <person name="Tonon T."/>
            <person name="Tregear J.W."/>
            <person name="Valentin K."/>
            <person name="von Dassow P."/>
            <person name="Yamagishi T."/>
            <person name="Van de Peer Y."/>
            <person name="Wincker P."/>
        </authorList>
    </citation>
    <scope>NUCLEOTIDE SEQUENCE [LARGE SCALE GENOMIC DNA]</scope>
    <source>
        <strain evidence="16">Ec32 / CCAP1310/4</strain>
    </source>
</reference>
<dbReference type="InterPro" id="IPR029057">
    <property type="entry name" value="PRTase-like"/>
</dbReference>
<keyword evidence="11 13" id="KW-0547">Nucleotide-binding</keyword>
<evidence type="ECO:0000256" key="2">
    <source>
        <dbReference type="ARBA" id="ARBA00004496"/>
    </source>
</evidence>
<evidence type="ECO:0000256" key="9">
    <source>
        <dbReference type="ARBA" id="ARBA00022723"/>
    </source>
</evidence>
<feature type="domain" description="Phosphoribosyltransferase" evidence="14">
    <location>
        <begin position="59"/>
        <end position="213"/>
    </location>
</feature>
<comment type="cofactor">
    <cofactor evidence="1 13">
        <name>Mg(2+)</name>
        <dbReference type="ChEBI" id="CHEBI:18420"/>
    </cofactor>
</comment>
<dbReference type="AlphaFoldDB" id="D7FQD8"/>
<dbReference type="Proteomes" id="UP000002630">
    <property type="component" value="Linkage Group LG02"/>
</dbReference>
<dbReference type="FunFam" id="3.40.50.2020:FF:000053">
    <property type="entry name" value="Hypoxanthine phosphoribosyltransferase"/>
    <property type="match status" value="1"/>
</dbReference>
<comment type="catalytic activity">
    <reaction evidence="13">
        <text>IMP + diphosphate = hypoxanthine + 5-phospho-alpha-D-ribose 1-diphosphate</text>
        <dbReference type="Rhea" id="RHEA:17973"/>
        <dbReference type="ChEBI" id="CHEBI:17368"/>
        <dbReference type="ChEBI" id="CHEBI:33019"/>
        <dbReference type="ChEBI" id="CHEBI:58017"/>
        <dbReference type="ChEBI" id="CHEBI:58053"/>
        <dbReference type="EC" id="2.4.2.8"/>
    </reaction>
</comment>
<dbReference type="GO" id="GO:0000166">
    <property type="term" value="F:nucleotide binding"/>
    <property type="evidence" value="ECO:0007669"/>
    <property type="project" value="UniProtKB-KW"/>
</dbReference>
<dbReference type="Gene3D" id="3.40.50.2020">
    <property type="match status" value="1"/>
</dbReference>
<sequence>MMAVEQDRRARNVRLASGDAFSRRDPFVIGDQLSFPLDMFSVPHHYKGDVKEIMIPHGLVIDRIQKLAKDIRHDYADTTIHLLCVLKGGSAYFQDLITALRRFHDHADHSYVPFTFDFIKVKSYKGVSSTGSVQITGGDLAALEGKNVLVVEDIIDTGLTMESLLPVLEARGANSVRVTSLLEKRTELSSGFRGHYVGFSIPDKFVVGYCLDFNEFFRDMDHICVISDRGIERFTEETRG</sequence>
<comment type="subcellular location">
    <subcellularLocation>
        <location evidence="2 13">Cytoplasm</location>
    </subcellularLocation>
</comment>
<dbReference type="UniPathway" id="UPA00591">
    <property type="reaction ID" value="UER00648"/>
</dbReference>
<dbReference type="SUPFAM" id="SSF53271">
    <property type="entry name" value="PRTase-like"/>
    <property type="match status" value="1"/>
</dbReference>
<dbReference type="EMBL" id="FN648375">
    <property type="protein sequence ID" value="CBJ48470.1"/>
    <property type="molecule type" value="Genomic_DNA"/>
</dbReference>
<dbReference type="PANTHER" id="PTHR43340:SF1">
    <property type="entry name" value="HYPOXANTHINE PHOSPHORIBOSYLTRANSFERASE"/>
    <property type="match status" value="1"/>
</dbReference>
<keyword evidence="12 13" id="KW-0460">Magnesium</keyword>
<dbReference type="GO" id="GO:0000287">
    <property type="term" value="F:magnesium ion binding"/>
    <property type="evidence" value="ECO:0007669"/>
    <property type="project" value="TreeGrafter"/>
</dbReference>
<evidence type="ECO:0000256" key="5">
    <source>
        <dbReference type="ARBA" id="ARBA00011895"/>
    </source>
</evidence>
<dbReference type="EMBL" id="FN649727">
    <property type="protein sequence ID" value="CBJ48470.1"/>
    <property type="molecule type" value="Genomic_DNA"/>
</dbReference>
<evidence type="ECO:0000256" key="4">
    <source>
        <dbReference type="ARBA" id="ARBA00008391"/>
    </source>
</evidence>
<evidence type="ECO:0000256" key="8">
    <source>
        <dbReference type="ARBA" id="ARBA00022679"/>
    </source>
</evidence>
<evidence type="ECO:0000256" key="10">
    <source>
        <dbReference type="ARBA" id="ARBA00022726"/>
    </source>
</evidence>
<dbReference type="PANTHER" id="PTHR43340">
    <property type="entry name" value="HYPOXANTHINE-GUANINE PHOSPHORIBOSYLTRANSFERASE"/>
    <property type="match status" value="1"/>
</dbReference>
<dbReference type="NCBIfam" id="TIGR01203">
    <property type="entry name" value="HGPRTase"/>
    <property type="match status" value="1"/>
</dbReference>
<name>D7FQD8_ECTSI</name>
<dbReference type="InterPro" id="IPR005904">
    <property type="entry name" value="Hxn_phspho_trans"/>
</dbReference>
<dbReference type="EC" id="2.4.2.8" evidence="5 13"/>
<evidence type="ECO:0000259" key="14">
    <source>
        <dbReference type="Pfam" id="PF00156"/>
    </source>
</evidence>
<keyword evidence="9 13" id="KW-0479">Metal-binding</keyword>
<evidence type="ECO:0000256" key="7">
    <source>
        <dbReference type="ARBA" id="ARBA00022676"/>
    </source>
</evidence>
<evidence type="ECO:0000313" key="15">
    <source>
        <dbReference type="EMBL" id="CBJ48470.1"/>
    </source>
</evidence>
<gene>
    <name evidence="15" type="ORF">Esi_0002_0301</name>
</gene>
<evidence type="ECO:0000256" key="13">
    <source>
        <dbReference type="RuleBase" id="RU364099"/>
    </source>
</evidence>
<dbReference type="GO" id="GO:0046100">
    <property type="term" value="P:hypoxanthine metabolic process"/>
    <property type="evidence" value="ECO:0007669"/>
    <property type="project" value="TreeGrafter"/>
</dbReference>
<dbReference type="GO" id="GO:0006166">
    <property type="term" value="P:purine ribonucleoside salvage"/>
    <property type="evidence" value="ECO:0007669"/>
    <property type="project" value="UniProtKB-KW"/>
</dbReference>
<dbReference type="CDD" id="cd06223">
    <property type="entry name" value="PRTases_typeI"/>
    <property type="match status" value="1"/>
</dbReference>
<dbReference type="GO" id="GO:0005829">
    <property type="term" value="C:cytosol"/>
    <property type="evidence" value="ECO:0007669"/>
    <property type="project" value="TreeGrafter"/>
</dbReference>
<keyword evidence="10 13" id="KW-0660">Purine salvage</keyword>
<evidence type="ECO:0000256" key="3">
    <source>
        <dbReference type="ARBA" id="ARBA00004669"/>
    </source>
</evidence>
<dbReference type="OrthoDB" id="9449045at2759"/>
<evidence type="ECO:0000256" key="11">
    <source>
        <dbReference type="ARBA" id="ARBA00022741"/>
    </source>
</evidence>
<keyword evidence="8 13" id="KW-0808">Transferase</keyword>
<evidence type="ECO:0000313" key="16">
    <source>
        <dbReference type="Proteomes" id="UP000002630"/>
    </source>
</evidence>
<keyword evidence="6 13" id="KW-0963">Cytoplasm</keyword>
<evidence type="ECO:0000256" key="12">
    <source>
        <dbReference type="ARBA" id="ARBA00022842"/>
    </source>
</evidence>
<dbReference type="STRING" id="2880.D7FQD8"/>
<dbReference type="eggNOG" id="KOG3367">
    <property type="taxonomic scope" value="Eukaryota"/>
</dbReference>
<protein>
    <recommendedName>
        <fullName evidence="5 13">Hypoxanthine phosphoribosyltransferase</fullName>
        <ecNumber evidence="5 13">2.4.2.8</ecNumber>
    </recommendedName>
</protein>
<dbReference type="FunCoup" id="D7FQD8">
    <property type="interactions" value="21"/>
</dbReference>
<dbReference type="InterPro" id="IPR000836">
    <property type="entry name" value="PRTase_dom"/>
</dbReference>
<evidence type="ECO:0000256" key="1">
    <source>
        <dbReference type="ARBA" id="ARBA00001946"/>
    </source>
</evidence>
<dbReference type="GO" id="GO:0006178">
    <property type="term" value="P:guanine salvage"/>
    <property type="evidence" value="ECO:0007669"/>
    <property type="project" value="TreeGrafter"/>
</dbReference>
<organism evidence="15 16">
    <name type="scientific">Ectocarpus siliculosus</name>
    <name type="common">Brown alga</name>
    <name type="synonym">Conferva siliculosa</name>
    <dbReference type="NCBI Taxonomy" id="2880"/>
    <lineage>
        <taxon>Eukaryota</taxon>
        <taxon>Sar</taxon>
        <taxon>Stramenopiles</taxon>
        <taxon>Ochrophyta</taxon>
        <taxon>PX clade</taxon>
        <taxon>Phaeophyceae</taxon>
        <taxon>Ectocarpales</taxon>
        <taxon>Ectocarpaceae</taxon>
        <taxon>Ectocarpus</taxon>
    </lineage>
</organism>
<dbReference type="Pfam" id="PF00156">
    <property type="entry name" value="Pribosyltran"/>
    <property type="match status" value="1"/>
</dbReference>
<dbReference type="OMA" id="MQWRVAP"/>
<dbReference type="InterPro" id="IPR050408">
    <property type="entry name" value="HGPRT"/>
</dbReference>